<sequence>MSDLDTRPTEHAVPAEPMGAAGGPRRELLTARKVPLGGVRGTEVERTLPQRDVPTVGAWCFVDRYGPSTAPMRVLPHPHTGLQTVTWPLSGPIRHRDSTGSDVVVRPGELDLMTAGHGVSHSEIADDGAELSGVQLWIALPDEVRHQAPRFEQHRHLPVLRGPASASTVMVGRLGDAESPALVHTRALAADVALRPGTTVLPLDPRDEHALLLLTGDPADLDVDGAPLLPDGARPGLLHLGTGRTELALEARGDVRVLLLGGEPFREDLLMWWNLVARTHEEVVAAREEWEERSARFGVVAGHGDARIPAPPLPGVRLVPRRRRDR</sequence>
<dbReference type="EMBL" id="JABEMA010000007">
    <property type="protein sequence ID" value="NNH21745.1"/>
    <property type="molecule type" value="Genomic_DNA"/>
</dbReference>
<dbReference type="InterPro" id="IPR014710">
    <property type="entry name" value="RmlC-like_jellyroll"/>
</dbReference>
<comment type="similarity">
    <text evidence="1 3">Belongs to the pirin family.</text>
</comment>
<dbReference type="AlphaFoldDB" id="A0A849BK63"/>
<evidence type="ECO:0000259" key="6">
    <source>
        <dbReference type="Pfam" id="PF05726"/>
    </source>
</evidence>
<dbReference type="RefSeq" id="WP_212755711.1">
    <property type="nucleotide sequence ID" value="NZ_BAAANP010000007.1"/>
</dbReference>
<dbReference type="SUPFAM" id="SSF51182">
    <property type="entry name" value="RmlC-like cupins"/>
    <property type="match status" value="1"/>
</dbReference>
<dbReference type="Gene3D" id="2.60.120.10">
    <property type="entry name" value="Jelly Rolls"/>
    <property type="match status" value="2"/>
</dbReference>
<feature type="binding site" evidence="2">
    <location>
        <position position="121"/>
    </location>
    <ligand>
        <name>Fe cation</name>
        <dbReference type="ChEBI" id="CHEBI:24875"/>
    </ligand>
</feature>
<name>A0A849BK63_9ACTN</name>
<evidence type="ECO:0000256" key="3">
    <source>
        <dbReference type="RuleBase" id="RU003457"/>
    </source>
</evidence>
<dbReference type="PANTHER" id="PTHR13903">
    <property type="entry name" value="PIRIN-RELATED"/>
    <property type="match status" value="1"/>
</dbReference>
<evidence type="ECO:0000256" key="4">
    <source>
        <dbReference type="SAM" id="MobiDB-lite"/>
    </source>
</evidence>
<dbReference type="InterPro" id="IPR011051">
    <property type="entry name" value="RmlC_Cupin_sf"/>
</dbReference>
<feature type="region of interest" description="Disordered" evidence="4">
    <location>
        <begin position="1"/>
        <end position="27"/>
    </location>
</feature>
<evidence type="ECO:0000256" key="1">
    <source>
        <dbReference type="ARBA" id="ARBA00008416"/>
    </source>
</evidence>
<proteinExistence type="inferred from homology"/>
<feature type="domain" description="Pirin C-terminal" evidence="6">
    <location>
        <begin position="191"/>
        <end position="293"/>
    </location>
</feature>
<evidence type="ECO:0000259" key="5">
    <source>
        <dbReference type="Pfam" id="PF02678"/>
    </source>
</evidence>
<organism evidence="7 8">
    <name type="scientific">Pseudokineococcus marinus</name>
    <dbReference type="NCBI Taxonomy" id="351215"/>
    <lineage>
        <taxon>Bacteria</taxon>
        <taxon>Bacillati</taxon>
        <taxon>Actinomycetota</taxon>
        <taxon>Actinomycetes</taxon>
        <taxon>Kineosporiales</taxon>
        <taxon>Kineosporiaceae</taxon>
        <taxon>Pseudokineococcus</taxon>
    </lineage>
</organism>
<keyword evidence="2" id="KW-0479">Metal-binding</keyword>
<comment type="caution">
    <text evidence="7">The sequence shown here is derived from an EMBL/GenBank/DDBJ whole genome shotgun (WGS) entry which is preliminary data.</text>
</comment>
<keyword evidence="8" id="KW-1185">Reference proteome</keyword>
<dbReference type="PIRSF" id="PIRSF006232">
    <property type="entry name" value="Pirin"/>
    <property type="match status" value="1"/>
</dbReference>
<accession>A0A849BK63</accession>
<reference evidence="7 8" key="1">
    <citation type="submission" date="2020-05" db="EMBL/GenBank/DDBJ databases">
        <title>MicrobeNet Type strains.</title>
        <authorList>
            <person name="Nicholson A.C."/>
        </authorList>
    </citation>
    <scope>NUCLEOTIDE SEQUENCE [LARGE SCALE GENOMIC DNA]</scope>
    <source>
        <strain evidence="7 8">JCM 14547</strain>
    </source>
</reference>
<evidence type="ECO:0000313" key="8">
    <source>
        <dbReference type="Proteomes" id="UP000555552"/>
    </source>
</evidence>
<comment type="cofactor">
    <cofactor evidence="2">
        <name>Fe cation</name>
        <dbReference type="ChEBI" id="CHEBI:24875"/>
    </cofactor>
    <text evidence="2">Binds 1 Fe cation per subunit.</text>
</comment>
<gene>
    <name evidence="7" type="ORF">HLB09_01300</name>
</gene>
<dbReference type="Pfam" id="PF05726">
    <property type="entry name" value="Pirin_C"/>
    <property type="match status" value="1"/>
</dbReference>
<keyword evidence="2" id="KW-0408">Iron</keyword>
<evidence type="ECO:0000313" key="7">
    <source>
        <dbReference type="EMBL" id="NNH21745.1"/>
    </source>
</evidence>
<feature type="binding site" evidence="2">
    <location>
        <position position="77"/>
    </location>
    <ligand>
        <name>Fe cation</name>
        <dbReference type="ChEBI" id="CHEBI:24875"/>
    </ligand>
</feature>
<dbReference type="Proteomes" id="UP000555552">
    <property type="component" value="Unassembled WGS sequence"/>
</dbReference>
<evidence type="ECO:0000256" key="2">
    <source>
        <dbReference type="PIRSR" id="PIRSR006232-1"/>
    </source>
</evidence>
<feature type="compositionally biased region" description="Basic and acidic residues" evidence="4">
    <location>
        <begin position="1"/>
        <end position="10"/>
    </location>
</feature>
<dbReference type="PANTHER" id="PTHR13903:SF8">
    <property type="entry name" value="PIRIN"/>
    <property type="match status" value="1"/>
</dbReference>
<dbReference type="Pfam" id="PF02678">
    <property type="entry name" value="Pirin"/>
    <property type="match status" value="1"/>
</dbReference>
<protein>
    <submittedName>
        <fullName evidence="7">Pirin family protein</fullName>
    </submittedName>
</protein>
<feature type="binding site" evidence="2">
    <location>
        <position position="79"/>
    </location>
    <ligand>
        <name>Fe cation</name>
        <dbReference type="ChEBI" id="CHEBI:24875"/>
    </ligand>
</feature>
<dbReference type="InterPro" id="IPR012093">
    <property type="entry name" value="Pirin"/>
</dbReference>
<feature type="binding site" evidence="2">
    <location>
        <position position="123"/>
    </location>
    <ligand>
        <name>Fe cation</name>
        <dbReference type="ChEBI" id="CHEBI:24875"/>
    </ligand>
</feature>
<dbReference type="InterPro" id="IPR003829">
    <property type="entry name" value="Pirin_N_dom"/>
</dbReference>
<dbReference type="InterPro" id="IPR008778">
    <property type="entry name" value="Pirin_C_dom"/>
</dbReference>
<dbReference type="GO" id="GO:0046872">
    <property type="term" value="F:metal ion binding"/>
    <property type="evidence" value="ECO:0007669"/>
    <property type="project" value="UniProtKB-KW"/>
</dbReference>
<feature type="domain" description="Pirin N-terminal" evidence="5">
    <location>
        <begin position="43"/>
        <end position="138"/>
    </location>
</feature>